<evidence type="ECO:0000259" key="7">
    <source>
        <dbReference type="Pfam" id="PF07005"/>
    </source>
</evidence>
<gene>
    <name evidence="9" type="ORF">B4923_01095</name>
</gene>
<dbReference type="Gene3D" id="3.40.50.10840">
    <property type="entry name" value="Putative sugar-binding, N-terminal domain"/>
    <property type="match status" value="1"/>
</dbReference>
<dbReference type="GO" id="GO:0005524">
    <property type="term" value="F:ATP binding"/>
    <property type="evidence" value="ECO:0007669"/>
    <property type="project" value="UniProtKB-KW"/>
</dbReference>
<evidence type="ECO:0000256" key="5">
    <source>
        <dbReference type="ARBA" id="ARBA00022840"/>
    </source>
</evidence>
<evidence type="ECO:0000256" key="2">
    <source>
        <dbReference type="ARBA" id="ARBA00022679"/>
    </source>
</evidence>
<reference evidence="9 10" key="1">
    <citation type="submission" date="2018-04" db="EMBL/GenBank/DDBJ databases">
        <title>Brenneria corticis sp.nov.</title>
        <authorList>
            <person name="Li Y."/>
        </authorList>
    </citation>
    <scope>NUCLEOTIDE SEQUENCE [LARGE SCALE GENOMIC DNA]</scope>
    <source>
        <strain evidence="9 10">LMG 27715</strain>
    </source>
</reference>
<dbReference type="InterPro" id="IPR031475">
    <property type="entry name" value="NBD_C"/>
</dbReference>
<dbReference type="RefSeq" id="WP_109052505.1">
    <property type="nucleotide sequence ID" value="NZ_QDKJ01000001.1"/>
</dbReference>
<evidence type="ECO:0000313" key="10">
    <source>
        <dbReference type="Proteomes" id="UP000245138"/>
    </source>
</evidence>
<feature type="domain" description="Four-carbon acid sugar kinase nucleotide binding" evidence="8">
    <location>
        <begin position="240"/>
        <end position="410"/>
    </location>
</feature>
<keyword evidence="3" id="KW-0547">Nucleotide-binding</keyword>
<dbReference type="AlphaFoldDB" id="A0A2U1U2A8"/>
<comment type="caution">
    <text evidence="9">The sequence shown here is derived from an EMBL/GenBank/DDBJ whole genome shotgun (WGS) entry which is preliminary data.</text>
</comment>
<evidence type="ECO:0000313" key="9">
    <source>
        <dbReference type="EMBL" id="PWC15742.1"/>
    </source>
</evidence>
<evidence type="ECO:0000259" key="8">
    <source>
        <dbReference type="Pfam" id="PF17042"/>
    </source>
</evidence>
<dbReference type="Gene3D" id="3.40.980.20">
    <property type="entry name" value="Four-carbon acid sugar kinase, nucleotide binding domain"/>
    <property type="match status" value="1"/>
</dbReference>
<dbReference type="Pfam" id="PF17042">
    <property type="entry name" value="NBD_C"/>
    <property type="match status" value="1"/>
</dbReference>
<keyword evidence="5" id="KW-0067">ATP-binding</keyword>
<dbReference type="Pfam" id="PF07005">
    <property type="entry name" value="SBD_N"/>
    <property type="match status" value="1"/>
</dbReference>
<keyword evidence="2" id="KW-0808">Transferase</keyword>
<accession>A0A2U1U2A8</accession>
<evidence type="ECO:0000256" key="4">
    <source>
        <dbReference type="ARBA" id="ARBA00022777"/>
    </source>
</evidence>
<feature type="domain" description="Four-carbon acid sugar kinase N-terminal" evidence="7">
    <location>
        <begin position="3"/>
        <end position="224"/>
    </location>
</feature>
<name>A0A2U1U2A8_9GAMM</name>
<dbReference type="EMBL" id="QDKJ01000001">
    <property type="protein sequence ID" value="PWC15742.1"/>
    <property type="molecule type" value="Genomic_DNA"/>
</dbReference>
<protein>
    <recommendedName>
        <fullName evidence="11">Serine kinase</fullName>
    </recommendedName>
</protein>
<dbReference type="InterPro" id="IPR010737">
    <property type="entry name" value="4-carb_acid_sugar_kinase_N"/>
</dbReference>
<dbReference type="OrthoDB" id="191465at2"/>
<dbReference type="InterPro" id="IPR042213">
    <property type="entry name" value="NBD_C_sf"/>
</dbReference>
<comment type="similarity">
    <text evidence="1">Belongs to the four-carbon acid sugar kinase family.</text>
</comment>
<keyword evidence="10" id="KW-1185">Reference proteome</keyword>
<keyword evidence="6" id="KW-0119">Carbohydrate metabolism</keyword>
<evidence type="ECO:0000256" key="6">
    <source>
        <dbReference type="ARBA" id="ARBA00023277"/>
    </source>
</evidence>
<dbReference type="GO" id="GO:0016301">
    <property type="term" value="F:kinase activity"/>
    <property type="evidence" value="ECO:0007669"/>
    <property type="project" value="UniProtKB-KW"/>
</dbReference>
<sequence>MKLLVIADDFTGSNDTGVQFAKKGAKVDVSFLWDDKNETDTEVLVIDSETRAVSIDESKRRIKTCIIQQETESQGMTIYKKIDSTLRGNLGAEIEAIFDVTNIRLALVVAAIPNNGRVTKEGICYVNGIPLLETEYATDPKTPIHSSSIKNIIASQTELPVHEIHLADIRSGNANQLIDIIVNKERSIIILDTETEEDLRIIGQTIDNISCPVAFVGAAGLASVLPERFYKERHNKSPALVISGSMSDATIKQINHVVKNSLADVIDIDVDRLLSNDYIQLLTEVVTEASDILKKGHHCIIRSCTDSSARNTIDERCEKLGFSRQELGETISLKLSEIAREILQKNSVGGLFLTGGDIAIAVAKTIKAKGYRVQHEVAPCIPCGVLIDSEINNAIPVITKAGGFGAEDAIKVSLEFFGKI</sequence>
<keyword evidence="4" id="KW-0418">Kinase</keyword>
<organism evidence="9 10">
    <name type="scientific">Brenneria roseae subsp. americana</name>
    <dbReference type="NCBI Taxonomy" id="1508507"/>
    <lineage>
        <taxon>Bacteria</taxon>
        <taxon>Pseudomonadati</taxon>
        <taxon>Pseudomonadota</taxon>
        <taxon>Gammaproteobacteria</taxon>
        <taxon>Enterobacterales</taxon>
        <taxon>Pectobacteriaceae</taxon>
        <taxon>Brenneria</taxon>
    </lineage>
</organism>
<evidence type="ECO:0000256" key="3">
    <source>
        <dbReference type="ARBA" id="ARBA00022741"/>
    </source>
</evidence>
<dbReference type="InterPro" id="IPR037051">
    <property type="entry name" value="4-carb_acid_sugar_kinase_N_sf"/>
</dbReference>
<evidence type="ECO:0008006" key="11">
    <source>
        <dbReference type="Google" id="ProtNLM"/>
    </source>
</evidence>
<proteinExistence type="inferred from homology"/>
<dbReference type="SUPFAM" id="SSF142764">
    <property type="entry name" value="YgbK-like"/>
    <property type="match status" value="1"/>
</dbReference>
<dbReference type="Proteomes" id="UP000245138">
    <property type="component" value="Unassembled WGS sequence"/>
</dbReference>
<evidence type="ECO:0000256" key="1">
    <source>
        <dbReference type="ARBA" id="ARBA00005715"/>
    </source>
</evidence>
<dbReference type="NCBIfam" id="NF047819">
    <property type="entry name" value="ThrnKinDtnkGamma"/>
    <property type="match status" value="1"/>
</dbReference>